<dbReference type="OrthoDB" id="5513217at2"/>
<sequence>MKKIALMFVAAMALCVSAQAKTVKKTFKADGKCEMCQARIQKAVKTVPGVLSAVWNKGKKECTVVFDDSKASLIKIEKAVAAAGHDTDKCKASAKDYNKLPSCCKYKK</sequence>
<dbReference type="eggNOG" id="COG2608">
    <property type="taxonomic scope" value="Bacteria"/>
</dbReference>
<dbReference type="SUPFAM" id="SSF55008">
    <property type="entry name" value="HMA, heavy metal-associated domain"/>
    <property type="match status" value="1"/>
</dbReference>
<dbReference type="PROSITE" id="PS50846">
    <property type="entry name" value="HMA_2"/>
    <property type="match status" value="1"/>
</dbReference>
<evidence type="ECO:0000313" key="3">
    <source>
        <dbReference type="EMBL" id="EGN57240.1"/>
    </source>
</evidence>
<dbReference type="RefSeq" id="WP_007574634.1">
    <property type="nucleotide sequence ID" value="NZ_BPTS01000002.1"/>
</dbReference>
<accession>F8N6D5</accession>
<feature type="domain" description="HMA" evidence="2">
    <location>
        <begin position="22"/>
        <end position="88"/>
    </location>
</feature>
<feature type="chain" id="PRO_5003375658" evidence="1">
    <location>
        <begin position="21"/>
        <end position="108"/>
    </location>
</feature>
<evidence type="ECO:0000256" key="1">
    <source>
        <dbReference type="SAM" id="SignalP"/>
    </source>
</evidence>
<gene>
    <name evidence="3" type="ORF">Premu_1836</name>
</gene>
<dbReference type="EMBL" id="GL945017">
    <property type="protein sequence ID" value="EGN57240.1"/>
    <property type="molecule type" value="Genomic_DNA"/>
</dbReference>
<reference evidence="4" key="1">
    <citation type="journal article" date="2011" name="Stand. Genomic Sci.">
        <title>Non-contiguous finished genome sequence of the opportunistic oral pathogen Prevotella multisaccharivorax type strain (PPPA20).</title>
        <authorList>
            <person name="Pati A."/>
            <person name="Gronow S."/>
            <person name="Lu M."/>
            <person name="Lapidus A."/>
            <person name="Nolan M."/>
            <person name="Lucas S."/>
            <person name="Hammon N."/>
            <person name="Deshpande S."/>
            <person name="Cheng J.F."/>
            <person name="Tapia R."/>
            <person name="Han C."/>
            <person name="Goodwin L."/>
            <person name="Pitluck S."/>
            <person name="Liolios K."/>
            <person name="Pagani I."/>
            <person name="Mavromatis K."/>
            <person name="Mikhailova N."/>
            <person name="Huntemann M."/>
            <person name="Chen A."/>
            <person name="Palaniappan K."/>
            <person name="Land M."/>
            <person name="Hauser L."/>
            <person name="Detter J.C."/>
            <person name="Brambilla E.M."/>
            <person name="Rohde M."/>
            <person name="Goker M."/>
            <person name="Woyke T."/>
            <person name="Bristow J."/>
            <person name="Eisen J.A."/>
            <person name="Markowitz V."/>
            <person name="Hugenholtz P."/>
            <person name="Kyrpides N.C."/>
            <person name="Klenk H.P."/>
            <person name="Ivanova N."/>
        </authorList>
    </citation>
    <scope>NUCLEOTIDE SEQUENCE [LARGE SCALE GENOMIC DNA]</scope>
    <source>
        <strain evidence="4">DSM 17128</strain>
    </source>
</reference>
<feature type="signal peptide" evidence="1">
    <location>
        <begin position="1"/>
        <end position="20"/>
    </location>
</feature>
<dbReference type="Proteomes" id="UP000002772">
    <property type="component" value="Unassembled WGS sequence"/>
</dbReference>
<dbReference type="Pfam" id="PF00403">
    <property type="entry name" value="HMA"/>
    <property type="match status" value="1"/>
</dbReference>
<dbReference type="AlphaFoldDB" id="F8N6D5"/>
<dbReference type="STRING" id="688246.Premu_1836"/>
<dbReference type="GO" id="GO:0046872">
    <property type="term" value="F:metal ion binding"/>
    <property type="evidence" value="ECO:0007669"/>
    <property type="project" value="InterPro"/>
</dbReference>
<dbReference type="InterPro" id="IPR006121">
    <property type="entry name" value="HMA_dom"/>
</dbReference>
<proteinExistence type="predicted"/>
<dbReference type="InterPro" id="IPR036163">
    <property type="entry name" value="HMA_dom_sf"/>
</dbReference>
<keyword evidence="1" id="KW-0732">Signal</keyword>
<evidence type="ECO:0000313" key="4">
    <source>
        <dbReference type="Proteomes" id="UP000002772"/>
    </source>
</evidence>
<organism evidence="3 4">
    <name type="scientific">Hallella multisaccharivorax DSM 17128</name>
    <dbReference type="NCBI Taxonomy" id="688246"/>
    <lineage>
        <taxon>Bacteria</taxon>
        <taxon>Pseudomonadati</taxon>
        <taxon>Bacteroidota</taxon>
        <taxon>Bacteroidia</taxon>
        <taxon>Bacteroidales</taxon>
        <taxon>Prevotellaceae</taxon>
        <taxon>Hallella</taxon>
    </lineage>
</organism>
<protein>
    <submittedName>
        <fullName evidence="3">Heavy metal transport/detoxification protein</fullName>
    </submittedName>
</protein>
<evidence type="ECO:0000259" key="2">
    <source>
        <dbReference type="PROSITE" id="PS50846"/>
    </source>
</evidence>
<name>F8N6D5_9BACT</name>
<keyword evidence="4" id="KW-1185">Reference proteome</keyword>
<dbReference type="HOGENOM" id="CLU_134973_0_1_10"/>
<dbReference type="Gene3D" id="3.30.70.100">
    <property type="match status" value="1"/>
</dbReference>